<feature type="region of interest" description="Disordered" evidence="2">
    <location>
        <begin position="765"/>
        <end position="833"/>
    </location>
</feature>
<dbReference type="Gene3D" id="3.40.50.800">
    <property type="entry name" value="Anticodon-binding domain"/>
    <property type="match status" value="1"/>
</dbReference>
<keyword evidence="5" id="KW-1185">Reference proteome</keyword>
<feature type="region of interest" description="Disordered" evidence="2">
    <location>
        <begin position="136"/>
        <end position="165"/>
    </location>
</feature>
<evidence type="ECO:0000313" key="5">
    <source>
        <dbReference type="Proteomes" id="UP000800235"/>
    </source>
</evidence>
<name>A0A9P4NWQ1_9PEZI</name>
<feature type="compositionally biased region" description="Basic and acidic residues" evidence="2">
    <location>
        <begin position="497"/>
        <end position="512"/>
    </location>
</feature>
<dbReference type="Gene3D" id="3.30.70.330">
    <property type="match status" value="1"/>
</dbReference>
<feature type="compositionally biased region" description="Polar residues" evidence="2">
    <location>
        <begin position="136"/>
        <end position="152"/>
    </location>
</feature>
<dbReference type="PANTHER" id="PTHR23295">
    <property type="entry name" value="NUCLEAR RECEPTOR COACTIVATOR 5-RELATED"/>
    <property type="match status" value="1"/>
</dbReference>
<protein>
    <recommendedName>
        <fullName evidence="3">RRM domain-containing protein</fullName>
    </recommendedName>
</protein>
<dbReference type="PROSITE" id="PS50102">
    <property type="entry name" value="RRM"/>
    <property type="match status" value="1"/>
</dbReference>
<feature type="region of interest" description="Disordered" evidence="2">
    <location>
        <begin position="448"/>
        <end position="552"/>
    </location>
</feature>
<dbReference type="OrthoDB" id="10044938at2759"/>
<dbReference type="InterPro" id="IPR052600">
    <property type="entry name" value="Nuc_rcpt_coact/corep"/>
</dbReference>
<feature type="compositionally biased region" description="Pro residues" evidence="2">
    <location>
        <begin position="253"/>
        <end position="262"/>
    </location>
</feature>
<dbReference type="EMBL" id="MU007019">
    <property type="protein sequence ID" value="KAF2433750.1"/>
    <property type="molecule type" value="Genomic_DNA"/>
</dbReference>
<feature type="compositionally biased region" description="Basic and acidic residues" evidence="2">
    <location>
        <begin position="522"/>
        <end position="536"/>
    </location>
</feature>
<evidence type="ECO:0000313" key="4">
    <source>
        <dbReference type="EMBL" id="KAF2433750.1"/>
    </source>
</evidence>
<sequence>MTTTSPEEAEEFRGKTLSPVSPKPLHFPSPSNIPILDQHTDQAFNVTMMQNMHPDTFPSMAEHTVNSATTQSLPQPEDTELSSKPYLEPYAQLKDSAVGSDEFGNGGQAQAPKQDGGLNSQIYDYTENQSILQGTTLSSNVPSEVATTTSGAEASPGHDETYLPPPPVNTVDPPTSIASQAPMYQSTNFAVELNAAPNLLNDPNPTKANIDALLASFAQPAAQLPSADSTLPPTPSFSNTSNTSPTSALPGHPNLPPKPPAVEKPAHSQYPPGADIRSFHPHSQKDHDSVLHTAQVLPNIATNGLPPPPHAYQTPLSASVPLHSPAYPSYDPRAGSPMSGIDDNQHFDYHTQKKYDDFLAFERQNVAEGQWDKFPTGSRLFIGNLLTEKVSKKDVFRKFHVYGDLAQISLKNAFGFVQFLDAGTCYRAKDAEQGSKLGGKEIHLEISKAQKNTRSTIPANHGAHRERSPDYTRGARGQQQQAPRGVDRYTSGSQVSPRDRDYGRRGRDDYRPGRSPSPPRHRGNDRYSGRARETRSRSPPHGGYNRRRSPVRREYEEELLLPRRAPADVPDIQIIVVDEHLNLQFIQWVEAQIKSRGLRVAVLLLKPSLQEDAVLRRQILEGVLAVVRLRRQHEQTVKIPLQIFDRRAGVDKVQYESYENLDPTIAAELVLRAKTTHAAPPPPARYSVPTNPVTYGIPPTYGQQPPPPMHYPPHPQPQQQPNIANLLQSFGPNAPPAADIARLLQQQQPQQGSAAMSPDLARILGQINGPPQQQSQSPYAPPPSIGVPGFQGQFRGQPPVVPQQQQPVQVQPPAPGPHDISSILAGLTNYKRD</sequence>
<comment type="caution">
    <text evidence="4">The sequence shown here is derived from an EMBL/GenBank/DDBJ whole genome shotgun (WGS) entry which is preliminary data.</text>
</comment>
<dbReference type="GO" id="GO:0003723">
    <property type="term" value="F:RNA binding"/>
    <property type="evidence" value="ECO:0007669"/>
    <property type="project" value="UniProtKB-UniRule"/>
</dbReference>
<dbReference type="AlphaFoldDB" id="A0A9P4NWQ1"/>
<evidence type="ECO:0000256" key="1">
    <source>
        <dbReference type="PROSITE-ProRule" id="PRU00176"/>
    </source>
</evidence>
<dbReference type="InterPro" id="IPR036621">
    <property type="entry name" value="Anticodon-bd_dom_sf"/>
</dbReference>
<evidence type="ECO:0000256" key="2">
    <source>
        <dbReference type="SAM" id="MobiDB-lite"/>
    </source>
</evidence>
<dbReference type="InterPro" id="IPR000504">
    <property type="entry name" value="RRM_dom"/>
</dbReference>
<feature type="compositionally biased region" description="Polar residues" evidence="2">
    <location>
        <begin position="449"/>
        <end position="458"/>
    </location>
</feature>
<feature type="compositionally biased region" description="Low complexity" evidence="2">
    <location>
        <begin position="236"/>
        <end position="252"/>
    </location>
</feature>
<feature type="region of interest" description="Disordered" evidence="2">
    <location>
        <begin position="224"/>
        <end position="287"/>
    </location>
</feature>
<dbReference type="SMART" id="SM00360">
    <property type="entry name" value="RRM"/>
    <property type="match status" value="1"/>
</dbReference>
<feature type="domain" description="RRM" evidence="3">
    <location>
        <begin position="378"/>
        <end position="449"/>
    </location>
</feature>
<accession>A0A9P4NWQ1</accession>
<reference evidence="4" key="1">
    <citation type="journal article" date="2020" name="Stud. Mycol.">
        <title>101 Dothideomycetes genomes: a test case for predicting lifestyles and emergence of pathogens.</title>
        <authorList>
            <person name="Haridas S."/>
            <person name="Albert R."/>
            <person name="Binder M."/>
            <person name="Bloem J."/>
            <person name="Labutti K."/>
            <person name="Salamov A."/>
            <person name="Andreopoulos B."/>
            <person name="Baker S."/>
            <person name="Barry K."/>
            <person name="Bills G."/>
            <person name="Bluhm B."/>
            <person name="Cannon C."/>
            <person name="Castanera R."/>
            <person name="Culley D."/>
            <person name="Daum C."/>
            <person name="Ezra D."/>
            <person name="Gonzalez J."/>
            <person name="Henrissat B."/>
            <person name="Kuo A."/>
            <person name="Liang C."/>
            <person name="Lipzen A."/>
            <person name="Lutzoni F."/>
            <person name="Magnuson J."/>
            <person name="Mondo S."/>
            <person name="Nolan M."/>
            <person name="Ohm R."/>
            <person name="Pangilinan J."/>
            <person name="Park H.-J."/>
            <person name="Ramirez L."/>
            <person name="Alfaro M."/>
            <person name="Sun H."/>
            <person name="Tritt A."/>
            <person name="Yoshinaga Y."/>
            <person name="Zwiers L.-H."/>
            <person name="Turgeon B."/>
            <person name="Goodwin S."/>
            <person name="Spatafora J."/>
            <person name="Crous P."/>
            <person name="Grigoriev I."/>
        </authorList>
    </citation>
    <scope>NUCLEOTIDE SEQUENCE</scope>
    <source>
        <strain evidence="4">CBS 130266</strain>
    </source>
</reference>
<dbReference type="SUPFAM" id="SSF54928">
    <property type="entry name" value="RNA-binding domain, RBD"/>
    <property type="match status" value="1"/>
</dbReference>
<feature type="compositionally biased region" description="Polar residues" evidence="2">
    <location>
        <begin position="64"/>
        <end position="74"/>
    </location>
</feature>
<organism evidence="4 5">
    <name type="scientific">Tothia fuscella</name>
    <dbReference type="NCBI Taxonomy" id="1048955"/>
    <lineage>
        <taxon>Eukaryota</taxon>
        <taxon>Fungi</taxon>
        <taxon>Dikarya</taxon>
        <taxon>Ascomycota</taxon>
        <taxon>Pezizomycotina</taxon>
        <taxon>Dothideomycetes</taxon>
        <taxon>Pleosporomycetidae</taxon>
        <taxon>Venturiales</taxon>
        <taxon>Cylindrosympodiaceae</taxon>
        <taxon>Tothia</taxon>
    </lineage>
</organism>
<gene>
    <name evidence="4" type="ORF">EJ08DRAFT_676535</name>
</gene>
<feature type="region of interest" description="Disordered" evidence="2">
    <location>
        <begin position="53"/>
        <end position="120"/>
    </location>
</feature>
<dbReference type="InterPro" id="IPR012677">
    <property type="entry name" value="Nucleotide-bd_a/b_plait_sf"/>
</dbReference>
<proteinExistence type="predicted"/>
<keyword evidence="1" id="KW-0694">RNA-binding</keyword>
<evidence type="ECO:0000259" key="3">
    <source>
        <dbReference type="PROSITE" id="PS50102"/>
    </source>
</evidence>
<dbReference type="Pfam" id="PF00076">
    <property type="entry name" value="RRM_1"/>
    <property type="match status" value="1"/>
</dbReference>
<dbReference type="PANTHER" id="PTHR23295:SF6">
    <property type="entry name" value="NEOSIN, ISOFORM A"/>
    <property type="match status" value="1"/>
</dbReference>
<feature type="region of interest" description="Disordered" evidence="2">
    <location>
        <begin position="1"/>
        <end position="36"/>
    </location>
</feature>
<dbReference type="Proteomes" id="UP000800235">
    <property type="component" value="Unassembled WGS sequence"/>
</dbReference>
<dbReference type="InterPro" id="IPR035979">
    <property type="entry name" value="RBD_domain_sf"/>
</dbReference>